<gene>
    <name evidence="3" type="ORF">HYH02_007334</name>
</gene>
<evidence type="ECO:0000313" key="3">
    <source>
        <dbReference type="EMBL" id="KAG2447878.1"/>
    </source>
</evidence>
<evidence type="ECO:0000256" key="2">
    <source>
        <dbReference type="SAM" id="Phobius"/>
    </source>
</evidence>
<dbReference type="AlphaFoldDB" id="A0A836B5B9"/>
<reference evidence="3" key="1">
    <citation type="journal article" date="2020" name="bioRxiv">
        <title>Comparative genomics of Chlamydomonas.</title>
        <authorList>
            <person name="Craig R.J."/>
            <person name="Hasan A.R."/>
            <person name="Ness R.W."/>
            <person name="Keightley P.D."/>
        </authorList>
    </citation>
    <scope>NUCLEOTIDE SEQUENCE</scope>
    <source>
        <strain evidence="3">CCAP 11/173</strain>
    </source>
</reference>
<protein>
    <submittedName>
        <fullName evidence="3">Uncharacterized protein</fullName>
    </submittedName>
</protein>
<evidence type="ECO:0000256" key="1">
    <source>
        <dbReference type="SAM" id="MobiDB-lite"/>
    </source>
</evidence>
<comment type="caution">
    <text evidence="3">The sequence shown here is derived from an EMBL/GenBank/DDBJ whole genome shotgun (WGS) entry which is preliminary data.</text>
</comment>
<feature type="compositionally biased region" description="Low complexity" evidence="1">
    <location>
        <begin position="40"/>
        <end position="63"/>
    </location>
</feature>
<keyword evidence="2" id="KW-0472">Membrane</keyword>
<keyword evidence="4" id="KW-1185">Reference proteome</keyword>
<name>A0A836B5B9_9CHLO</name>
<accession>A0A836B5B9</accession>
<dbReference type="EMBL" id="JAEHOD010000020">
    <property type="protein sequence ID" value="KAG2447878.1"/>
    <property type="molecule type" value="Genomic_DNA"/>
</dbReference>
<feature type="transmembrane region" description="Helical" evidence="2">
    <location>
        <begin position="83"/>
        <end position="103"/>
    </location>
</feature>
<sequence length="116" mass="12094">MSYAATGMRVRSAHVARARASCPLAARRIALAAARPSLRLAATPADGPEPQASGASSASSPGQPDVPKNLTTWQYSKLADPGFAPWFIAMCFLPFVLLLVPMLSSPPMPPLPPSAP</sequence>
<feature type="region of interest" description="Disordered" evidence="1">
    <location>
        <begin position="40"/>
        <end position="69"/>
    </location>
</feature>
<organism evidence="3 4">
    <name type="scientific">Chlamydomonas schloesseri</name>
    <dbReference type="NCBI Taxonomy" id="2026947"/>
    <lineage>
        <taxon>Eukaryota</taxon>
        <taxon>Viridiplantae</taxon>
        <taxon>Chlorophyta</taxon>
        <taxon>core chlorophytes</taxon>
        <taxon>Chlorophyceae</taxon>
        <taxon>CS clade</taxon>
        <taxon>Chlamydomonadales</taxon>
        <taxon>Chlamydomonadaceae</taxon>
        <taxon>Chlamydomonas</taxon>
    </lineage>
</organism>
<proteinExistence type="predicted"/>
<dbReference type="Proteomes" id="UP000613740">
    <property type="component" value="Unassembled WGS sequence"/>
</dbReference>
<evidence type="ECO:0000313" key="4">
    <source>
        <dbReference type="Proteomes" id="UP000613740"/>
    </source>
</evidence>
<keyword evidence="2" id="KW-1133">Transmembrane helix</keyword>
<keyword evidence="2" id="KW-0812">Transmembrane</keyword>